<dbReference type="GO" id="GO:0008168">
    <property type="term" value="F:methyltransferase activity"/>
    <property type="evidence" value="ECO:0007669"/>
    <property type="project" value="UniProtKB-KW"/>
</dbReference>
<keyword evidence="6" id="KW-0496">Mitochondrion</keyword>
<dbReference type="Pfam" id="PF09243">
    <property type="entry name" value="Rsm22"/>
    <property type="match status" value="1"/>
</dbReference>
<dbReference type="GO" id="GO:0032259">
    <property type="term" value="P:methylation"/>
    <property type="evidence" value="ECO:0007669"/>
    <property type="project" value="UniProtKB-KW"/>
</dbReference>
<dbReference type="GeneID" id="105228537"/>
<dbReference type="PANTHER" id="PTHR13184">
    <property type="entry name" value="37S RIBOSOMAL PROTEIN S22"/>
    <property type="match status" value="1"/>
</dbReference>
<dbReference type="EMBL" id="GAKP01015119">
    <property type="protein sequence ID" value="JAC43833.1"/>
    <property type="molecule type" value="Transcribed_RNA"/>
</dbReference>
<dbReference type="Proteomes" id="UP001652620">
    <property type="component" value="Chromosome 1"/>
</dbReference>
<dbReference type="InterPro" id="IPR015324">
    <property type="entry name" value="Ribosomal_Rsm22-like"/>
</dbReference>
<keyword evidence="8 10" id="KW-0489">Methyltransferase</keyword>
<reference evidence="8" key="1">
    <citation type="journal article" date="2014" name="BMC Genomics">
        <title>Characterizing the developmental transcriptome of the oriental fruit fly, Bactrocera dorsalis (Diptera: Tephritidae) through comparative genomic analysis with Drosophila melanogaster utilizing modENCODE datasets.</title>
        <authorList>
            <person name="Geib S.M."/>
            <person name="Calla B."/>
            <person name="Hall B."/>
            <person name="Hou S."/>
            <person name="Manoukis N.C."/>
        </authorList>
    </citation>
    <scope>NUCLEOTIDE SEQUENCE</scope>
    <source>
        <strain evidence="8">Punador</strain>
    </source>
</reference>
<dbReference type="RefSeq" id="XP_011206717.2">
    <property type="nucleotide sequence ID" value="XM_011208415.4"/>
</dbReference>
<evidence type="ECO:0000313" key="9">
    <source>
        <dbReference type="Proteomes" id="UP001652620"/>
    </source>
</evidence>
<evidence type="ECO:0000313" key="8">
    <source>
        <dbReference type="EMBL" id="JAC43833.1"/>
    </source>
</evidence>
<evidence type="ECO:0000256" key="1">
    <source>
        <dbReference type="ARBA" id="ARBA00004173"/>
    </source>
</evidence>
<dbReference type="InterPro" id="IPR029063">
    <property type="entry name" value="SAM-dependent_MTases_sf"/>
</dbReference>
<dbReference type="SUPFAM" id="SSF53335">
    <property type="entry name" value="S-adenosyl-L-methionine-dependent methyltransferases"/>
    <property type="match status" value="1"/>
</dbReference>
<dbReference type="GO" id="GO:0051536">
    <property type="term" value="F:iron-sulfur cluster binding"/>
    <property type="evidence" value="ECO:0007669"/>
    <property type="project" value="UniProtKB-KW"/>
</dbReference>
<gene>
    <name evidence="8" type="primary">MET17</name>
    <name evidence="10" type="synonym">LOC105228537</name>
</gene>
<comment type="subcellular location">
    <subcellularLocation>
        <location evidence="1">Mitochondrion</location>
    </subcellularLocation>
</comment>
<proteinExistence type="predicted"/>
<dbReference type="PANTHER" id="PTHR13184:SF5">
    <property type="entry name" value="METHYLTRANSFERASE-LIKE PROTEIN 17, MITOCHONDRIAL"/>
    <property type="match status" value="1"/>
</dbReference>
<evidence type="ECO:0000256" key="5">
    <source>
        <dbReference type="ARBA" id="ARBA00023014"/>
    </source>
</evidence>
<dbReference type="GO" id="GO:0005763">
    <property type="term" value="C:mitochondrial small ribosomal subunit"/>
    <property type="evidence" value="ECO:0007669"/>
    <property type="project" value="TreeGrafter"/>
</dbReference>
<accession>A0A034VQJ4</accession>
<evidence type="ECO:0000256" key="3">
    <source>
        <dbReference type="ARBA" id="ARBA00022946"/>
    </source>
</evidence>
<keyword evidence="2" id="KW-0479">Metal-binding</keyword>
<dbReference type="GO" id="GO:0003735">
    <property type="term" value="F:structural constituent of ribosome"/>
    <property type="evidence" value="ECO:0007669"/>
    <property type="project" value="TreeGrafter"/>
</dbReference>
<evidence type="ECO:0000256" key="2">
    <source>
        <dbReference type="ARBA" id="ARBA00022723"/>
    </source>
</evidence>
<organism evidence="8">
    <name type="scientific">Bactrocera dorsalis</name>
    <name type="common">Oriental fruit fly</name>
    <name type="synonym">Dacus dorsalis</name>
    <dbReference type="NCBI Taxonomy" id="27457"/>
    <lineage>
        <taxon>Eukaryota</taxon>
        <taxon>Metazoa</taxon>
        <taxon>Ecdysozoa</taxon>
        <taxon>Arthropoda</taxon>
        <taxon>Hexapoda</taxon>
        <taxon>Insecta</taxon>
        <taxon>Pterygota</taxon>
        <taxon>Neoptera</taxon>
        <taxon>Endopterygota</taxon>
        <taxon>Diptera</taxon>
        <taxon>Brachycera</taxon>
        <taxon>Muscomorpha</taxon>
        <taxon>Tephritoidea</taxon>
        <taxon>Tephritidae</taxon>
        <taxon>Bactrocera</taxon>
        <taxon>Bactrocera</taxon>
    </lineage>
</organism>
<dbReference type="OrthoDB" id="421327at2759"/>
<keyword evidence="8" id="KW-0808">Transferase</keyword>
<dbReference type="InterPro" id="IPR052571">
    <property type="entry name" value="Mt_RNA_Methyltransferase"/>
</dbReference>
<dbReference type="GO" id="GO:0046872">
    <property type="term" value="F:metal ion binding"/>
    <property type="evidence" value="ECO:0007669"/>
    <property type="project" value="UniProtKB-KW"/>
</dbReference>
<reference evidence="10" key="2">
    <citation type="submission" date="2022-04" db="UniProtKB">
        <authorList>
            <consortium name="RefSeq"/>
        </authorList>
    </citation>
    <scope>IDENTIFICATION</scope>
    <source>
        <strain evidence="10">Punador</strain>
    </source>
</reference>
<keyword evidence="4" id="KW-0408">Iron</keyword>
<evidence type="ECO:0000313" key="10">
    <source>
        <dbReference type="RefSeq" id="XP_011206717.1"/>
    </source>
</evidence>
<dbReference type="AlphaFoldDB" id="A0A034VQJ4"/>
<name>A0A034VQJ4_BACDO</name>
<keyword evidence="3" id="KW-0809">Transit peptide</keyword>
<keyword evidence="5" id="KW-0411">Iron-sulfur</keyword>
<comment type="function">
    <text evidence="7">Mitochondrial ribosome (mitoribosome) assembly factor. Binds at the interface of the head and body domains of the mitochondrial small ribosomal subunit (mt-SSU), occluding the mRNA channel and preventing compaction of the head domain towards the body. Probable inactive methyltransferase: retains the characteristic folding and ability to bind S-adenosyl-L-methionine, but it probably lost its methyltransferase activity.</text>
</comment>
<evidence type="ECO:0000256" key="7">
    <source>
        <dbReference type="ARBA" id="ARBA00045681"/>
    </source>
</evidence>
<protein>
    <submittedName>
        <fullName evidence="8 10">Methyltransferase-like protein 17, mitochondrial</fullName>
    </submittedName>
</protein>
<dbReference type="GO" id="GO:0006412">
    <property type="term" value="P:translation"/>
    <property type="evidence" value="ECO:0007669"/>
    <property type="project" value="InterPro"/>
</dbReference>
<evidence type="ECO:0000256" key="4">
    <source>
        <dbReference type="ARBA" id="ARBA00023004"/>
    </source>
</evidence>
<keyword evidence="9" id="KW-1185">Reference proteome</keyword>
<evidence type="ECO:0000256" key="6">
    <source>
        <dbReference type="ARBA" id="ARBA00023128"/>
    </source>
</evidence>
<sequence length="470" mass="54546">MNIGLKLLANLRYGISKHFVRNTCKIAVEVEPNLIEKLENEEMKARHHPGIAKIGKIELPLNLRHALERVIGDYPIKTLLKDCKQLDQYIGSRHPPAKQEEINLKMKLIMEEVDRRMPPEKLSLLGEESAVDWKRKREKLIKRLVAQRNYSWKPIEYGSYESLVYAIGRGAKEYSVLISILNEIRVRDESFQPRSYFDFGAGVGTGMWAASNLWKNTIFEYYNVDSSRHMNDLSELILREGNENQQILLRNVYYRQFLPAIETLYDLVVLSYTLFELPNIESRRDVILNLWKKCSGYMVIIEEGTRRGSELINEARDLILNLNSVELKGEVFAPCSHNLTCPRLSNNGDRTPCNFEVGFVPLHLGNEKNDRQTARYSYVVFKKGNISDPTRKWPRLVRPTLLRSKHIICRMCTEDAKLQEVIFTHSKHGRHAYRCAKASDWGDRLPIKLGDQLPTIRKTLKTNGEKYENQ</sequence>
<dbReference type="KEGG" id="bdr:105228537"/>
<dbReference type="RefSeq" id="XP_011206717.1">
    <property type="nucleotide sequence ID" value="XM_011208415.3"/>
</dbReference>